<name>A0A1B7YC30_COLHI</name>
<accession>A0A1B7YC30</accession>
<keyword evidence="2" id="KW-1133">Transmembrane helix</keyword>
<evidence type="ECO:0000313" key="4">
    <source>
        <dbReference type="Proteomes" id="UP000092177"/>
    </source>
</evidence>
<evidence type="ECO:0000256" key="2">
    <source>
        <dbReference type="SAM" id="Phobius"/>
    </source>
</evidence>
<comment type="caution">
    <text evidence="3">The sequence shown here is derived from an EMBL/GenBank/DDBJ whole genome shotgun (WGS) entry which is preliminary data.</text>
</comment>
<evidence type="ECO:0000256" key="1">
    <source>
        <dbReference type="SAM" id="MobiDB-lite"/>
    </source>
</evidence>
<dbReference type="AlphaFoldDB" id="A0A1B7YC30"/>
<feature type="region of interest" description="Disordered" evidence="1">
    <location>
        <begin position="233"/>
        <end position="253"/>
    </location>
</feature>
<dbReference type="Proteomes" id="UP000092177">
    <property type="component" value="Chromosome 5"/>
</dbReference>
<dbReference type="VEuPathDB" id="FungiDB:CH63R_08155"/>
<dbReference type="GeneID" id="28867236"/>
<feature type="compositionally biased region" description="Acidic residues" evidence="1">
    <location>
        <begin position="326"/>
        <end position="337"/>
    </location>
</feature>
<feature type="region of interest" description="Disordered" evidence="1">
    <location>
        <begin position="318"/>
        <end position="337"/>
    </location>
</feature>
<dbReference type="KEGG" id="chig:CH63R_08155"/>
<keyword evidence="2" id="KW-0472">Membrane</keyword>
<gene>
    <name evidence="3" type="ORF">CH63R_08155</name>
</gene>
<feature type="transmembrane region" description="Helical" evidence="2">
    <location>
        <begin position="264"/>
        <end position="284"/>
    </location>
</feature>
<keyword evidence="2" id="KW-0812">Transmembrane</keyword>
<protein>
    <submittedName>
        <fullName evidence="3">Uncharacterized protein</fullName>
    </submittedName>
</protein>
<dbReference type="RefSeq" id="XP_018157907.1">
    <property type="nucleotide sequence ID" value="XM_018303129.1"/>
</dbReference>
<organism evidence="3 4">
    <name type="scientific">Colletotrichum higginsianum (strain IMI 349063)</name>
    <name type="common">Crucifer anthracnose fungus</name>
    <dbReference type="NCBI Taxonomy" id="759273"/>
    <lineage>
        <taxon>Eukaryota</taxon>
        <taxon>Fungi</taxon>
        <taxon>Dikarya</taxon>
        <taxon>Ascomycota</taxon>
        <taxon>Pezizomycotina</taxon>
        <taxon>Sordariomycetes</taxon>
        <taxon>Hypocreomycetidae</taxon>
        <taxon>Glomerellales</taxon>
        <taxon>Glomerellaceae</taxon>
        <taxon>Colletotrichum</taxon>
        <taxon>Colletotrichum destructivum species complex</taxon>
    </lineage>
</organism>
<dbReference type="EMBL" id="LTAN01000005">
    <property type="protein sequence ID" value="OBR09390.1"/>
    <property type="molecule type" value="Genomic_DNA"/>
</dbReference>
<proteinExistence type="predicted"/>
<keyword evidence="4" id="KW-1185">Reference proteome</keyword>
<evidence type="ECO:0000313" key="3">
    <source>
        <dbReference type="EMBL" id="OBR09390.1"/>
    </source>
</evidence>
<reference evidence="4" key="1">
    <citation type="journal article" date="2017" name="BMC Genomics">
        <title>Gapless genome assembly of Colletotrichum higginsianum reveals chromosome structure and association of transposable elements with secondary metabolite gene clusters.</title>
        <authorList>
            <person name="Dallery J.-F."/>
            <person name="Lapalu N."/>
            <person name="Zampounis A."/>
            <person name="Pigne S."/>
            <person name="Luyten I."/>
            <person name="Amselem J."/>
            <person name="Wittenberg A.H.J."/>
            <person name="Zhou S."/>
            <person name="de Queiroz M.V."/>
            <person name="Robin G.P."/>
            <person name="Auger A."/>
            <person name="Hainaut M."/>
            <person name="Henrissat B."/>
            <person name="Kim K.-T."/>
            <person name="Lee Y.-H."/>
            <person name="Lespinet O."/>
            <person name="Schwartz D.C."/>
            <person name="Thon M.R."/>
            <person name="O'Connell R.J."/>
        </authorList>
    </citation>
    <scope>NUCLEOTIDE SEQUENCE [LARGE SCALE GENOMIC DNA]</scope>
    <source>
        <strain evidence="4">IMI 349063</strain>
    </source>
</reference>
<sequence>MVIFLIFSFYDPIWVLEIILQRRLTGDIEHAGALIQKQKAVTAELPPPDRRKFDSVTRTWARTSALPFHYVGLADVRRADEPGEVVAHGVGKGDVLQSHLRAPSALVFLWGGGKLCFNCVSIPAPAFVSVSWVEPISTTSVPWEEGQAGARKLGSKREHAATELSIHQHGDEVDEGGSPGLQHHLGGDAEARLGEEVGKELNSGKHRSENRRPISKMRSTVVWRAIELAHSETKQDIGGQKGGADEDELNNGGDKPALRGIRLAVLRFSILGILLLLFGLGEIFKSRRGLIEDGSVGERPGLQRRLGKNASESRLVHKATTKSDLDTPDSEEEAEDGDNVAKLFRLVALDSSDIAMETIQDLA</sequence>